<evidence type="ECO:0000256" key="8">
    <source>
        <dbReference type="ARBA" id="ARBA00023065"/>
    </source>
</evidence>
<accession>A0A9Q0MXT5</accession>
<evidence type="ECO:0000256" key="3">
    <source>
        <dbReference type="ARBA" id="ARBA00022448"/>
    </source>
</evidence>
<evidence type="ECO:0000313" key="14">
    <source>
        <dbReference type="EMBL" id="KAJ6638607.1"/>
    </source>
</evidence>
<keyword evidence="11 12" id="KW-0407">Ion channel</keyword>
<gene>
    <name evidence="14" type="primary">Nach_4</name>
    <name evidence="14" type="ORF">Bhyg_11344</name>
</gene>
<keyword evidence="7" id="KW-0915">Sodium</keyword>
<evidence type="ECO:0000256" key="7">
    <source>
        <dbReference type="ARBA" id="ARBA00023053"/>
    </source>
</evidence>
<comment type="similarity">
    <text evidence="2 12">Belongs to the amiloride-sensitive sodium channel (TC 1.A.6) family.</text>
</comment>
<evidence type="ECO:0000256" key="12">
    <source>
        <dbReference type="RuleBase" id="RU000679"/>
    </source>
</evidence>
<keyword evidence="10 12" id="KW-0739">Sodium transport</keyword>
<dbReference type="EMBL" id="WJQU01000003">
    <property type="protein sequence ID" value="KAJ6638607.1"/>
    <property type="molecule type" value="Genomic_DNA"/>
</dbReference>
<dbReference type="Proteomes" id="UP001151699">
    <property type="component" value="Chromosome X"/>
</dbReference>
<keyword evidence="13" id="KW-0732">Signal</keyword>
<name>A0A9Q0MXT5_9DIPT</name>
<protein>
    <submittedName>
        <fullName evidence="14">Sodium channel protein Nach</fullName>
    </submittedName>
</protein>
<evidence type="ECO:0000256" key="9">
    <source>
        <dbReference type="ARBA" id="ARBA00023136"/>
    </source>
</evidence>
<comment type="caution">
    <text evidence="14">The sequence shown here is derived from an EMBL/GenBank/DDBJ whole genome shotgun (WGS) entry which is preliminary data.</text>
</comment>
<feature type="signal peptide" evidence="13">
    <location>
        <begin position="1"/>
        <end position="20"/>
    </location>
</feature>
<reference evidence="14" key="1">
    <citation type="submission" date="2022-07" db="EMBL/GenBank/DDBJ databases">
        <authorList>
            <person name="Trinca V."/>
            <person name="Uliana J.V.C."/>
            <person name="Torres T.T."/>
            <person name="Ward R.J."/>
            <person name="Monesi N."/>
        </authorList>
    </citation>
    <scope>NUCLEOTIDE SEQUENCE</scope>
    <source>
        <strain evidence="14">HSMRA1968</strain>
        <tissue evidence="14">Whole embryos</tissue>
    </source>
</reference>
<sequence>MAYITAALFAMLRVVPRVHGRSTGRVIGLFGLNQHWGWSELRGKPIPSTILLTQLATKDDKYMDEDEGEISINYTQSRSFFVQIFNPLEYPDIPSGGVSEKLVEVGTEAFIRIDSVTFMTTDESRRFSAETRSCIFANELPAEFGQNYKRSDCVVSCRILSIYSLCNCIPFFVPVMQRRNGLIDLESVDKCALHHLSCLIHYRAKWAKVLLNLEKSPGLEKDVEDGLYCPQCLASCSETIYNVKTTALPLLKPPKNTNTIL</sequence>
<proteinExistence type="inferred from homology"/>
<dbReference type="GO" id="GO:0016020">
    <property type="term" value="C:membrane"/>
    <property type="evidence" value="ECO:0007669"/>
    <property type="project" value="UniProtKB-SubCell"/>
</dbReference>
<organism evidence="14 15">
    <name type="scientific">Pseudolycoriella hygida</name>
    <dbReference type="NCBI Taxonomy" id="35572"/>
    <lineage>
        <taxon>Eukaryota</taxon>
        <taxon>Metazoa</taxon>
        <taxon>Ecdysozoa</taxon>
        <taxon>Arthropoda</taxon>
        <taxon>Hexapoda</taxon>
        <taxon>Insecta</taxon>
        <taxon>Pterygota</taxon>
        <taxon>Neoptera</taxon>
        <taxon>Endopterygota</taxon>
        <taxon>Diptera</taxon>
        <taxon>Nematocera</taxon>
        <taxon>Sciaroidea</taxon>
        <taxon>Sciaridae</taxon>
        <taxon>Pseudolycoriella</taxon>
    </lineage>
</organism>
<keyword evidence="9" id="KW-0472">Membrane</keyword>
<keyword evidence="8 12" id="KW-0406">Ion transport</keyword>
<evidence type="ECO:0000256" key="13">
    <source>
        <dbReference type="SAM" id="SignalP"/>
    </source>
</evidence>
<evidence type="ECO:0000256" key="10">
    <source>
        <dbReference type="ARBA" id="ARBA00023201"/>
    </source>
</evidence>
<feature type="chain" id="PRO_5040280680" evidence="13">
    <location>
        <begin position="21"/>
        <end position="261"/>
    </location>
</feature>
<dbReference type="Pfam" id="PF00858">
    <property type="entry name" value="ASC"/>
    <property type="match status" value="1"/>
</dbReference>
<evidence type="ECO:0000313" key="15">
    <source>
        <dbReference type="Proteomes" id="UP001151699"/>
    </source>
</evidence>
<evidence type="ECO:0000256" key="2">
    <source>
        <dbReference type="ARBA" id="ARBA00007193"/>
    </source>
</evidence>
<dbReference type="InterPro" id="IPR001873">
    <property type="entry name" value="ENaC"/>
</dbReference>
<evidence type="ECO:0000256" key="4">
    <source>
        <dbReference type="ARBA" id="ARBA00022461"/>
    </source>
</evidence>
<keyword evidence="6" id="KW-1133">Transmembrane helix</keyword>
<keyword evidence="4 12" id="KW-0894">Sodium channel</keyword>
<evidence type="ECO:0000256" key="11">
    <source>
        <dbReference type="ARBA" id="ARBA00023303"/>
    </source>
</evidence>
<dbReference type="OrthoDB" id="6436100at2759"/>
<dbReference type="GO" id="GO:0005272">
    <property type="term" value="F:sodium channel activity"/>
    <property type="evidence" value="ECO:0007669"/>
    <property type="project" value="UniProtKB-KW"/>
</dbReference>
<evidence type="ECO:0000256" key="6">
    <source>
        <dbReference type="ARBA" id="ARBA00022989"/>
    </source>
</evidence>
<keyword evidence="3 12" id="KW-0813">Transport</keyword>
<evidence type="ECO:0000256" key="1">
    <source>
        <dbReference type="ARBA" id="ARBA00004141"/>
    </source>
</evidence>
<comment type="subcellular location">
    <subcellularLocation>
        <location evidence="1">Membrane</location>
        <topology evidence="1">Multi-pass membrane protein</topology>
    </subcellularLocation>
</comment>
<dbReference type="AlphaFoldDB" id="A0A9Q0MXT5"/>
<evidence type="ECO:0000256" key="5">
    <source>
        <dbReference type="ARBA" id="ARBA00022692"/>
    </source>
</evidence>
<keyword evidence="5 12" id="KW-0812">Transmembrane</keyword>
<keyword evidence="15" id="KW-1185">Reference proteome</keyword>